<name>A0ACB6YXE4_THEGA</name>
<keyword evidence="2" id="KW-1185">Reference proteome</keyword>
<reference evidence="1" key="2">
    <citation type="journal article" date="2020" name="Nat. Commun.">
        <title>Large-scale genome sequencing of mycorrhizal fungi provides insights into the early evolution of symbiotic traits.</title>
        <authorList>
            <person name="Miyauchi S."/>
            <person name="Kiss E."/>
            <person name="Kuo A."/>
            <person name="Drula E."/>
            <person name="Kohler A."/>
            <person name="Sanchez-Garcia M."/>
            <person name="Morin E."/>
            <person name="Andreopoulos B."/>
            <person name="Barry K.W."/>
            <person name="Bonito G."/>
            <person name="Buee M."/>
            <person name="Carver A."/>
            <person name="Chen C."/>
            <person name="Cichocki N."/>
            <person name="Clum A."/>
            <person name="Culley D."/>
            <person name="Crous P.W."/>
            <person name="Fauchery L."/>
            <person name="Girlanda M."/>
            <person name="Hayes R.D."/>
            <person name="Keri Z."/>
            <person name="LaButti K."/>
            <person name="Lipzen A."/>
            <person name="Lombard V."/>
            <person name="Magnuson J."/>
            <person name="Maillard F."/>
            <person name="Murat C."/>
            <person name="Nolan M."/>
            <person name="Ohm R.A."/>
            <person name="Pangilinan J."/>
            <person name="Pereira M.F."/>
            <person name="Perotto S."/>
            <person name="Peter M."/>
            <person name="Pfister S."/>
            <person name="Riley R."/>
            <person name="Sitrit Y."/>
            <person name="Stielow J.B."/>
            <person name="Szollosi G."/>
            <person name="Zifcakova L."/>
            <person name="Stursova M."/>
            <person name="Spatafora J.W."/>
            <person name="Tedersoo L."/>
            <person name="Vaario L.M."/>
            <person name="Yamada A."/>
            <person name="Yan M."/>
            <person name="Wang P."/>
            <person name="Xu J."/>
            <person name="Bruns T."/>
            <person name="Baldrian P."/>
            <person name="Vilgalys R."/>
            <person name="Dunand C."/>
            <person name="Henrissat B."/>
            <person name="Grigoriev I.V."/>
            <person name="Hibbett D."/>
            <person name="Nagy L.G."/>
            <person name="Martin F.M."/>
        </authorList>
    </citation>
    <scope>NUCLEOTIDE SEQUENCE</scope>
    <source>
        <strain evidence="1">P2</strain>
    </source>
</reference>
<organism evidence="1 2">
    <name type="scientific">Thelephora ganbajun</name>
    <name type="common">Ganba fungus</name>
    <dbReference type="NCBI Taxonomy" id="370292"/>
    <lineage>
        <taxon>Eukaryota</taxon>
        <taxon>Fungi</taxon>
        <taxon>Dikarya</taxon>
        <taxon>Basidiomycota</taxon>
        <taxon>Agaricomycotina</taxon>
        <taxon>Agaricomycetes</taxon>
        <taxon>Thelephorales</taxon>
        <taxon>Thelephoraceae</taxon>
        <taxon>Thelephora</taxon>
    </lineage>
</organism>
<dbReference type="Proteomes" id="UP000886501">
    <property type="component" value="Unassembled WGS sequence"/>
</dbReference>
<evidence type="ECO:0000313" key="2">
    <source>
        <dbReference type="Proteomes" id="UP000886501"/>
    </source>
</evidence>
<accession>A0ACB6YXE4</accession>
<dbReference type="EMBL" id="MU118705">
    <property type="protein sequence ID" value="KAF9642086.1"/>
    <property type="molecule type" value="Genomic_DNA"/>
</dbReference>
<protein>
    <submittedName>
        <fullName evidence="1">Uncharacterized protein</fullName>
    </submittedName>
</protein>
<comment type="caution">
    <text evidence="1">The sequence shown here is derived from an EMBL/GenBank/DDBJ whole genome shotgun (WGS) entry which is preliminary data.</text>
</comment>
<gene>
    <name evidence="1" type="ORF">BDM02DRAFT_3193940</name>
</gene>
<proteinExistence type="predicted"/>
<evidence type="ECO:0000313" key="1">
    <source>
        <dbReference type="EMBL" id="KAF9642086.1"/>
    </source>
</evidence>
<sequence>MSSPSIRPDGIPECCLLSGDASGGGVSPAGADGVVGAAETIGECSDSTVSPDQSLSSSTLPAPSTAVSPLSSPSLPSIPSVGPSRALAFVPGPVRHLIGAAKANYSGQPRRVIVDNIDSSSVVVTDPISSFSCRLLEDALDDLEIKATTIQCFDGRIVGGVARYGVSYAVLDFPTHMDALIAVRQLKNHDPKGRWLAQFSDPDDGTFGGRMAGGLPPASRSEEDLKALRDLAAQLELCEN</sequence>
<reference evidence="1" key="1">
    <citation type="submission" date="2019-10" db="EMBL/GenBank/DDBJ databases">
        <authorList>
            <consortium name="DOE Joint Genome Institute"/>
            <person name="Kuo A."/>
            <person name="Miyauchi S."/>
            <person name="Kiss E."/>
            <person name="Drula E."/>
            <person name="Kohler A."/>
            <person name="Sanchez-Garcia M."/>
            <person name="Andreopoulos B."/>
            <person name="Barry K.W."/>
            <person name="Bonito G."/>
            <person name="Buee M."/>
            <person name="Carver A."/>
            <person name="Chen C."/>
            <person name="Cichocki N."/>
            <person name="Clum A."/>
            <person name="Culley D."/>
            <person name="Crous P.W."/>
            <person name="Fauchery L."/>
            <person name="Girlanda M."/>
            <person name="Hayes R."/>
            <person name="Keri Z."/>
            <person name="Labutti K."/>
            <person name="Lipzen A."/>
            <person name="Lombard V."/>
            <person name="Magnuson J."/>
            <person name="Maillard F."/>
            <person name="Morin E."/>
            <person name="Murat C."/>
            <person name="Nolan M."/>
            <person name="Ohm R."/>
            <person name="Pangilinan J."/>
            <person name="Pereira M."/>
            <person name="Perotto S."/>
            <person name="Peter M."/>
            <person name="Riley R."/>
            <person name="Sitrit Y."/>
            <person name="Stielow B."/>
            <person name="Szollosi G."/>
            <person name="Zifcakova L."/>
            <person name="Stursova M."/>
            <person name="Spatafora J.W."/>
            <person name="Tedersoo L."/>
            <person name="Vaario L.-M."/>
            <person name="Yamada A."/>
            <person name="Yan M."/>
            <person name="Wang P."/>
            <person name="Xu J."/>
            <person name="Bruns T."/>
            <person name="Baldrian P."/>
            <person name="Vilgalys R."/>
            <person name="Henrissat B."/>
            <person name="Grigoriev I.V."/>
            <person name="Hibbett D."/>
            <person name="Nagy L.G."/>
            <person name="Martin F.M."/>
        </authorList>
    </citation>
    <scope>NUCLEOTIDE SEQUENCE</scope>
    <source>
        <strain evidence="1">P2</strain>
    </source>
</reference>